<dbReference type="GO" id="GO:0006310">
    <property type="term" value="P:DNA recombination"/>
    <property type="evidence" value="ECO:0007669"/>
    <property type="project" value="UniProtKB-KW"/>
</dbReference>
<dbReference type="PANTHER" id="PTHR30349">
    <property type="entry name" value="PHAGE INTEGRASE-RELATED"/>
    <property type="match status" value="1"/>
</dbReference>
<dbReference type="SUPFAM" id="SSF56349">
    <property type="entry name" value="DNA breaking-rejoining enzymes"/>
    <property type="match status" value="1"/>
</dbReference>
<reference evidence="8 9" key="1">
    <citation type="journal article" date="2020" name="Front. Microbiol.">
        <title>Genetic Organization of the aprX-lipA2 Operon Affects the Proteolytic Potential of Pseudomonas Species in Milk.</title>
        <authorList>
            <person name="Maier C."/>
            <person name="Huptas C."/>
            <person name="von Neubeck M."/>
            <person name="Scherer S."/>
            <person name="Wenning M."/>
            <person name="Lucking G."/>
        </authorList>
    </citation>
    <scope>NUCLEOTIDE SEQUENCE [LARGE SCALE GENOMIC DNA]</scope>
    <source>
        <strain evidence="8 9">WS 4671</strain>
    </source>
</reference>
<evidence type="ECO:0000259" key="6">
    <source>
        <dbReference type="PROSITE" id="PS51898"/>
    </source>
</evidence>
<keyword evidence="2" id="KW-0229">DNA integration</keyword>
<dbReference type="AlphaFoldDB" id="A0A7Y1F1G3"/>
<dbReference type="Gene3D" id="1.10.150.130">
    <property type="match status" value="1"/>
</dbReference>
<dbReference type="InterPro" id="IPR044068">
    <property type="entry name" value="CB"/>
</dbReference>
<evidence type="ECO:0000256" key="5">
    <source>
        <dbReference type="PROSITE-ProRule" id="PRU01248"/>
    </source>
</evidence>
<dbReference type="InterPro" id="IPR011010">
    <property type="entry name" value="DNA_brk_join_enz"/>
</dbReference>
<dbReference type="PROSITE" id="PS51898">
    <property type="entry name" value="TYR_RECOMBINASE"/>
    <property type="match status" value="1"/>
</dbReference>
<evidence type="ECO:0000313" key="9">
    <source>
        <dbReference type="Proteomes" id="UP000552560"/>
    </source>
</evidence>
<dbReference type="OrthoDB" id="9795573at2"/>
<sequence length="378" mass="43376">MKLVFSTDSFKLMGRAYPNFPLILNSAMCIVPEALDFLINECVRRGRVNSEDSWAIYGTAIYDYLAFCEANELAWNDVTERDNPILAVYRDWSISECGLSKSTVNARLRVIIKFYKFSFRQGWISSVPYRLEEVRVRSPKGFLVHTDTSGGVILAPDVMVKNTRTTLGVLTHHQVTQLIASITNPEHLLLTRLALTTGLRKQELLTFPVKYIRNPSEFVGSKYHVRVNLDPGDMVLKGGKPRGIDIPMGLMEDLWRYVQLERGRRSNITGEHQKILFLNSQGLPWSSKGRGLNKVYNDLGLPFHVRPHILRHTYATHSLYFLRKLKTTFDPLLYIRDRMGHASLSTTEQYLHYLSILESDVMDQFQTELDEMCRGIAL</sequence>
<dbReference type="Proteomes" id="UP000552560">
    <property type="component" value="Unassembled WGS sequence"/>
</dbReference>
<keyword evidence="4" id="KW-0233">DNA recombination</keyword>
<protein>
    <submittedName>
        <fullName evidence="8">Tyrosine-type recombinase/integrase</fullName>
    </submittedName>
</protein>
<dbReference type="PANTHER" id="PTHR30349:SF64">
    <property type="entry name" value="PROPHAGE INTEGRASE INTD-RELATED"/>
    <property type="match status" value="1"/>
</dbReference>
<dbReference type="InterPro" id="IPR050090">
    <property type="entry name" value="Tyrosine_recombinase_XerCD"/>
</dbReference>
<evidence type="ECO:0000259" key="7">
    <source>
        <dbReference type="PROSITE" id="PS51900"/>
    </source>
</evidence>
<dbReference type="InterPro" id="IPR010998">
    <property type="entry name" value="Integrase_recombinase_N"/>
</dbReference>
<comment type="caution">
    <text evidence="8">The sequence shown here is derived from an EMBL/GenBank/DDBJ whole genome shotgun (WGS) entry which is preliminary data.</text>
</comment>
<organism evidence="8 9">
    <name type="scientific">Pseudomonas veronii</name>
    <dbReference type="NCBI Taxonomy" id="76761"/>
    <lineage>
        <taxon>Bacteria</taxon>
        <taxon>Pseudomonadati</taxon>
        <taxon>Pseudomonadota</taxon>
        <taxon>Gammaproteobacteria</taxon>
        <taxon>Pseudomonadales</taxon>
        <taxon>Pseudomonadaceae</taxon>
        <taxon>Pseudomonas</taxon>
    </lineage>
</organism>
<name>A0A7Y1F1G3_PSEVE</name>
<keyword evidence="3 5" id="KW-0238">DNA-binding</keyword>
<accession>A0A7Y1F1G3</accession>
<evidence type="ECO:0000256" key="1">
    <source>
        <dbReference type="ARBA" id="ARBA00008857"/>
    </source>
</evidence>
<evidence type="ECO:0000313" key="8">
    <source>
        <dbReference type="EMBL" id="NMX95706.1"/>
    </source>
</evidence>
<dbReference type="EMBL" id="JAAQWE010000003">
    <property type="protein sequence ID" value="NMX95706.1"/>
    <property type="molecule type" value="Genomic_DNA"/>
</dbReference>
<dbReference type="GO" id="GO:0003677">
    <property type="term" value="F:DNA binding"/>
    <property type="evidence" value="ECO:0007669"/>
    <property type="project" value="UniProtKB-UniRule"/>
</dbReference>
<dbReference type="RefSeq" id="WP_082643887.1">
    <property type="nucleotide sequence ID" value="NZ_CP142041.1"/>
</dbReference>
<evidence type="ECO:0000256" key="2">
    <source>
        <dbReference type="ARBA" id="ARBA00022908"/>
    </source>
</evidence>
<dbReference type="PROSITE" id="PS51900">
    <property type="entry name" value="CB"/>
    <property type="match status" value="1"/>
</dbReference>
<dbReference type="Gene3D" id="1.10.443.10">
    <property type="entry name" value="Intergrase catalytic core"/>
    <property type="match status" value="1"/>
</dbReference>
<proteinExistence type="inferred from homology"/>
<gene>
    <name evidence="8" type="ORF">HBO43_03765</name>
</gene>
<comment type="similarity">
    <text evidence="1">Belongs to the 'phage' integrase family.</text>
</comment>
<feature type="domain" description="Core-binding (CB)" evidence="7">
    <location>
        <begin position="33"/>
        <end position="119"/>
    </location>
</feature>
<dbReference type="InterPro" id="IPR002104">
    <property type="entry name" value="Integrase_catalytic"/>
</dbReference>
<evidence type="ECO:0000256" key="4">
    <source>
        <dbReference type="ARBA" id="ARBA00023172"/>
    </source>
</evidence>
<dbReference type="InterPro" id="IPR013762">
    <property type="entry name" value="Integrase-like_cat_sf"/>
</dbReference>
<feature type="domain" description="Tyr recombinase" evidence="6">
    <location>
        <begin position="165"/>
        <end position="363"/>
    </location>
</feature>
<evidence type="ECO:0000256" key="3">
    <source>
        <dbReference type="ARBA" id="ARBA00023125"/>
    </source>
</evidence>
<dbReference type="Pfam" id="PF00589">
    <property type="entry name" value="Phage_integrase"/>
    <property type="match status" value="1"/>
</dbReference>
<dbReference type="GO" id="GO:0015074">
    <property type="term" value="P:DNA integration"/>
    <property type="evidence" value="ECO:0007669"/>
    <property type="project" value="UniProtKB-KW"/>
</dbReference>